<dbReference type="SUPFAM" id="SSF46626">
    <property type="entry name" value="Cytochrome c"/>
    <property type="match status" value="1"/>
</dbReference>
<keyword evidence="12" id="KW-1185">Reference proteome</keyword>
<evidence type="ECO:0000256" key="9">
    <source>
        <dbReference type="SAM" id="SignalP"/>
    </source>
</evidence>
<dbReference type="PANTHER" id="PTHR37823">
    <property type="entry name" value="CYTOCHROME C-553-LIKE"/>
    <property type="match status" value="1"/>
</dbReference>
<feature type="signal peptide" evidence="9">
    <location>
        <begin position="1"/>
        <end position="19"/>
    </location>
</feature>
<proteinExistence type="predicted"/>
<keyword evidence="2 6" id="KW-0349">Heme</keyword>
<feature type="region of interest" description="Disordered" evidence="8">
    <location>
        <begin position="21"/>
        <end position="63"/>
    </location>
</feature>
<evidence type="ECO:0000256" key="5">
    <source>
        <dbReference type="ARBA" id="ARBA00023004"/>
    </source>
</evidence>
<gene>
    <name evidence="11" type="ORF">DS031_21150</name>
</gene>
<evidence type="ECO:0000256" key="1">
    <source>
        <dbReference type="ARBA" id="ARBA00022448"/>
    </source>
</evidence>
<evidence type="ECO:0000259" key="10">
    <source>
        <dbReference type="PROSITE" id="PS51007"/>
    </source>
</evidence>
<sequence>MKKKLLAFLMGTTLAVGLAACGGGDEAQEEPAEDEVQEEPAEEPTEETEQEDTNQEAAGFDAAAAEEVYQQTCSNCHGGNLEGKVGPTLKQIGGKYSQEEILDILQNGKGGGMPGGLVQGEEAENLAAWLGDKQ</sequence>
<keyword evidence="3 7" id="KW-0479">Metal-binding</keyword>
<dbReference type="InterPro" id="IPR051811">
    <property type="entry name" value="Cytochrome_c550/c551-like"/>
</dbReference>
<evidence type="ECO:0000256" key="3">
    <source>
        <dbReference type="ARBA" id="ARBA00022723"/>
    </source>
</evidence>
<dbReference type="GO" id="GO:0016020">
    <property type="term" value="C:membrane"/>
    <property type="evidence" value="ECO:0007669"/>
    <property type="project" value="InterPro"/>
</dbReference>
<dbReference type="GO" id="GO:0005506">
    <property type="term" value="F:iron ion binding"/>
    <property type="evidence" value="ECO:0007669"/>
    <property type="project" value="InterPro"/>
</dbReference>
<dbReference type="EMBL" id="QOCW01000033">
    <property type="protein sequence ID" value="RBW67581.1"/>
    <property type="molecule type" value="Genomic_DNA"/>
</dbReference>
<reference evidence="11 12" key="1">
    <citation type="submission" date="2018-07" db="EMBL/GenBank/DDBJ databases">
        <title>Lottiidibacillus patelloidae gen. nov., sp. nov., isolated from the intestinal tract of a marine limpet and the reclassification of B. taeanensis BH030017T, B. algicola KMM 3737T and B. hwajinpoensis SW-72T as genus Lottiidibacillus.</title>
        <authorList>
            <person name="Liu R."/>
            <person name="Huang Z."/>
        </authorList>
    </citation>
    <scope>NUCLEOTIDE SEQUENCE [LARGE SCALE GENOMIC DNA]</scope>
    <source>
        <strain evidence="11 12">BH030017</strain>
    </source>
</reference>
<feature type="chain" id="PRO_5038664454" evidence="9">
    <location>
        <begin position="20"/>
        <end position="134"/>
    </location>
</feature>
<keyword evidence="4" id="KW-0249">Electron transport</keyword>
<keyword evidence="5 7" id="KW-0408">Iron</keyword>
<accession>A0A366XUD7</accession>
<evidence type="ECO:0000256" key="2">
    <source>
        <dbReference type="ARBA" id="ARBA00022617"/>
    </source>
</evidence>
<evidence type="ECO:0000256" key="6">
    <source>
        <dbReference type="PIRSR" id="PIRSR000025-1"/>
    </source>
</evidence>
<dbReference type="AlphaFoldDB" id="A0A366XUD7"/>
<feature type="binding site" description="covalent" evidence="6">
    <location>
        <position position="73"/>
    </location>
    <ligand>
        <name>heme c</name>
        <dbReference type="ChEBI" id="CHEBI:61717"/>
    </ligand>
</feature>
<name>A0A366XUD7_9BACI</name>
<dbReference type="RefSeq" id="WP_113808184.1">
    <property type="nucleotide sequence ID" value="NZ_QOCW01000033.1"/>
</dbReference>
<comment type="caution">
    <text evidence="11">The sequence shown here is derived from an EMBL/GenBank/DDBJ whole genome shotgun (WGS) entry which is preliminary data.</text>
</comment>
<feature type="binding site" description="axial binding residue" evidence="7">
    <location>
        <position position="77"/>
    </location>
    <ligand>
        <name>heme c</name>
        <dbReference type="ChEBI" id="CHEBI:61717"/>
    </ligand>
    <ligandPart>
        <name>Fe</name>
        <dbReference type="ChEBI" id="CHEBI:18248"/>
    </ligandPart>
</feature>
<dbReference type="PROSITE" id="PS51257">
    <property type="entry name" value="PROKAR_LIPOPROTEIN"/>
    <property type="match status" value="1"/>
</dbReference>
<dbReference type="PIRSF" id="PIRSF000025">
    <property type="entry name" value="Cytc_Bsub_c550"/>
    <property type="match status" value="1"/>
</dbReference>
<dbReference type="PANTHER" id="PTHR37823:SF4">
    <property type="entry name" value="MENAQUINOL-CYTOCHROME C REDUCTASE CYTOCHROME B_C SUBUNIT"/>
    <property type="match status" value="1"/>
</dbReference>
<feature type="compositionally biased region" description="Acidic residues" evidence="8">
    <location>
        <begin position="26"/>
        <end position="54"/>
    </location>
</feature>
<evidence type="ECO:0000256" key="4">
    <source>
        <dbReference type="ARBA" id="ARBA00022982"/>
    </source>
</evidence>
<dbReference type="InterPro" id="IPR036909">
    <property type="entry name" value="Cyt_c-like_dom_sf"/>
</dbReference>
<dbReference type="NCBIfam" id="NF045774">
    <property type="entry name" value="cytochro_C551"/>
    <property type="match status" value="1"/>
</dbReference>
<dbReference type="Gene3D" id="1.10.760.10">
    <property type="entry name" value="Cytochrome c-like domain"/>
    <property type="match status" value="1"/>
</dbReference>
<feature type="binding site" description="covalent" evidence="6">
    <location>
        <position position="76"/>
    </location>
    <ligand>
        <name>heme c</name>
        <dbReference type="ChEBI" id="CHEBI:61717"/>
    </ligand>
</feature>
<protein>
    <submittedName>
        <fullName evidence="11">Cytochrome c</fullName>
    </submittedName>
</protein>
<organism evidence="11 12">
    <name type="scientific">Bacillus taeanensis</name>
    <dbReference type="NCBI Taxonomy" id="273032"/>
    <lineage>
        <taxon>Bacteria</taxon>
        <taxon>Bacillati</taxon>
        <taxon>Bacillota</taxon>
        <taxon>Bacilli</taxon>
        <taxon>Bacillales</taxon>
        <taxon>Bacillaceae</taxon>
        <taxon>Bacillus</taxon>
    </lineage>
</organism>
<dbReference type="GO" id="GO:0020037">
    <property type="term" value="F:heme binding"/>
    <property type="evidence" value="ECO:0007669"/>
    <property type="project" value="InterPro"/>
</dbReference>
<dbReference type="GO" id="GO:0009055">
    <property type="term" value="F:electron transfer activity"/>
    <property type="evidence" value="ECO:0007669"/>
    <property type="project" value="InterPro"/>
</dbReference>
<comment type="PTM">
    <text evidence="6">Binds 1 heme c group covalently per subunit.</text>
</comment>
<feature type="domain" description="Cytochrome c" evidence="10">
    <location>
        <begin position="60"/>
        <end position="134"/>
    </location>
</feature>
<dbReference type="InterPro" id="IPR009056">
    <property type="entry name" value="Cyt_c-like_dom"/>
</dbReference>
<evidence type="ECO:0000313" key="12">
    <source>
        <dbReference type="Proteomes" id="UP000253314"/>
    </source>
</evidence>
<dbReference type="Proteomes" id="UP000253314">
    <property type="component" value="Unassembled WGS sequence"/>
</dbReference>
<dbReference type="PROSITE" id="PS51007">
    <property type="entry name" value="CYTC"/>
    <property type="match status" value="1"/>
</dbReference>
<feature type="binding site" description="axial binding residue" evidence="7">
    <location>
        <position position="113"/>
    </location>
    <ligand>
        <name>heme c</name>
        <dbReference type="ChEBI" id="CHEBI:61717"/>
    </ligand>
    <ligandPart>
        <name>Fe</name>
        <dbReference type="ChEBI" id="CHEBI:18248"/>
    </ligandPart>
</feature>
<evidence type="ECO:0000256" key="8">
    <source>
        <dbReference type="SAM" id="MobiDB-lite"/>
    </source>
</evidence>
<keyword evidence="1" id="KW-0813">Transport</keyword>
<dbReference type="Pfam" id="PF13442">
    <property type="entry name" value="Cytochrome_CBB3"/>
    <property type="match status" value="1"/>
</dbReference>
<dbReference type="InterPro" id="IPR054782">
    <property type="entry name" value="Cytochro_C551"/>
</dbReference>
<keyword evidence="9" id="KW-0732">Signal</keyword>
<evidence type="ECO:0000313" key="11">
    <source>
        <dbReference type="EMBL" id="RBW67581.1"/>
    </source>
</evidence>
<dbReference type="OrthoDB" id="7933886at2"/>
<dbReference type="InterPro" id="IPR012218">
    <property type="entry name" value="Cyt_c_BACSU-c550-type"/>
</dbReference>
<evidence type="ECO:0000256" key="7">
    <source>
        <dbReference type="PIRSR" id="PIRSR000025-2"/>
    </source>
</evidence>